<name>A0A4Y9Y7Z5_9AGAM</name>
<accession>A0A4Y9Y7Z5</accession>
<protein>
    <submittedName>
        <fullName evidence="2">Uncharacterized protein</fullName>
    </submittedName>
</protein>
<evidence type="ECO:0000313" key="2">
    <source>
        <dbReference type="EMBL" id="TFY58292.1"/>
    </source>
</evidence>
<gene>
    <name evidence="2" type="ORF">EVG20_g8207</name>
</gene>
<keyword evidence="1" id="KW-0812">Transmembrane</keyword>
<dbReference type="AlphaFoldDB" id="A0A4Y9Y7Z5"/>
<keyword evidence="3" id="KW-1185">Reference proteome</keyword>
<dbReference type="Proteomes" id="UP000298327">
    <property type="component" value="Unassembled WGS sequence"/>
</dbReference>
<dbReference type="EMBL" id="SEOQ01000691">
    <property type="protein sequence ID" value="TFY58292.1"/>
    <property type="molecule type" value="Genomic_DNA"/>
</dbReference>
<proteinExistence type="predicted"/>
<feature type="transmembrane region" description="Helical" evidence="1">
    <location>
        <begin position="78"/>
        <end position="103"/>
    </location>
</feature>
<keyword evidence="1" id="KW-0472">Membrane</keyword>
<comment type="caution">
    <text evidence="2">The sequence shown here is derived from an EMBL/GenBank/DDBJ whole genome shotgun (WGS) entry which is preliminary data.</text>
</comment>
<organism evidence="2 3">
    <name type="scientific">Dentipellis fragilis</name>
    <dbReference type="NCBI Taxonomy" id="205917"/>
    <lineage>
        <taxon>Eukaryota</taxon>
        <taxon>Fungi</taxon>
        <taxon>Dikarya</taxon>
        <taxon>Basidiomycota</taxon>
        <taxon>Agaricomycotina</taxon>
        <taxon>Agaricomycetes</taxon>
        <taxon>Russulales</taxon>
        <taxon>Hericiaceae</taxon>
        <taxon>Dentipellis</taxon>
    </lineage>
</organism>
<keyword evidence="1" id="KW-1133">Transmembrane helix</keyword>
<reference evidence="2 3" key="1">
    <citation type="submission" date="2019-02" db="EMBL/GenBank/DDBJ databases">
        <title>Genome sequencing of the rare red list fungi Dentipellis fragilis.</title>
        <authorList>
            <person name="Buettner E."/>
            <person name="Kellner H."/>
        </authorList>
    </citation>
    <scope>NUCLEOTIDE SEQUENCE [LARGE SCALE GENOMIC DNA]</scope>
    <source>
        <strain evidence="2 3">DSM 105465</strain>
    </source>
</reference>
<evidence type="ECO:0000313" key="3">
    <source>
        <dbReference type="Proteomes" id="UP000298327"/>
    </source>
</evidence>
<evidence type="ECO:0000256" key="1">
    <source>
        <dbReference type="SAM" id="Phobius"/>
    </source>
</evidence>
<sequence length="192" mass="21231">MPPLFSSMLIMPSSRRRSALGPAVFGLTFHLANPICHHCFRGAVAASSGSHNPVMTRMQSATRLFIPISLFFPSPPHLATYISLSIFFSFILLPSCCLCFSRARSSLFFSIIDSFCILHPRPSRLLLVPVPVPLSGSLVSFLLPPPRLPPPPPPPSAIYNVTPTRQLYDDVARRASRFKPHEYIFLAVRGAM</sequence>